<dbReference type="STRING" id="1121302.SAMN02745163_01175"/>
<sequence length="267" mass="29413">MLKYISNNIKYTMGEFIGGKIMVNENINTERKYKKINSAKLQFSTFESEGEYNYLEMEYNAILNGDVKATKIFCTGETEIHGNVKTREMDLKGVTTVNGDISGNTIKIVGESKINGDIKFRDFTLNGTLVGSGSVTCTNFISDGKYTGATEVKAKTITASGQIGIETLDAGKIDLRLNKNSNIKFIKGETININLLNGIFSRFTSGSNDLEIDTIEGEDIVLTNIKAKKVIGKNIVLQKNCIIENLKYTGSLDKKDNSKVNNAIKVE</sequence>
<proteinExistence type="predicted"/>
<evidence type="ECO:0000313" key="2">
    <source>
        <dbReference type="Proteomes" id="UP000184310"/>
    </source>
</evidence>
<keyword evidence="2" id="KW-1185">Reference proteome</keyword>
<dbReference type="AlphaFoldDB" id="A0A1M6FLW0"/>
<dbReference type="EMBL" id="FQZB01000005">
    <property type="protein sequence ID" value="SHI98665.1"/>
    <property type="molecule type" value="Genomic_DNA"/>
</dbReference>
<evidence type="ECO:0008006" key="3">
    <source>
        <dbReference type="Google" id="ProtNLM"/>
    </source>
</evidence>
<gene>
    <name evidence="1" type="ORF">SAMN02745163_01175</name>
</gene>
<accession>A0A1M6FLW0</accession>
<protein>
    <recommendedName>
        <fullName evidence="3">Polymer-forming protein</fullName>
    </recommendedName>
</protein>
<dbReference type="Proteomes" id="UP000184310">
    <property type="component" value="Unassembled WGS sequence"/>
</dbReference>
<evidence type="ECO:0000313" key="1">
    <source>
        <dbReference type="EMBL" id="SHI98665.1"/>
    </source>
</evidence>
<reference evidence="1 2" key="1">
    <citation type="submission" date="2016-11" db="EMBL/GenBank/DDBJ databases">
        <authorList>
            <person name="Jaros S."/>
            <person name="Januszkiewicz K."/>
            <person name="Wedrychowicz H."/>
        </authorList>
    </citation>
    <scope>NUCLEOTIDE SEQUENCE [LARGE SCALE GENOMIC DNA]</scope>
    <source>
        <strain evidence="1 2">DSM 21758</strain>
    </source>
</reference>
<organism evidence="1 2">
    <name type="scientific">Clostridium cavendishii DSM 21758</name>
    <dbReference type="NCBI Taxonomy" id="1121302"/>
    <lineage>
        <taxon>Bacteria</taxon>
        <taxon>Bacillati</taxon>
        <taxon>Bacillota</taxon>
        <taxon>Clostridia</taxon>
        <taxon>Eubacteriales</taxon>
        <taxon>Clostridiaceae</taxon>
        <taxon>Clostridium</taxon>
    </lineage>
</organism>
<name>A0A1M6FLW0_9CLOT</name>